<evidence type="ECO:0000256" key="2">
    <source>
        <dbReference type="ARBA" id="ARBA00022692"/>
    </source>
</evidence>
<reference evidence="6" key="1">
    <citation type="submission" date="2016-04" db="UniProtKB">
        <authorList>
            <consortium name="WormBaseParasite"/>
        </authorList>
    </citation>
    <scope>IDENTIFICATION</scope>
</reference>
<evidence type="ECO:0000256" key="3">
    <source>
        <dbReference type="ARBA" id="ARBA00022989"/>
    </source>
</evidence>
<feature type="transmembrane region" description="Helical" evidence="5">
    <location>
        <begin position="488"/>
        <end position="508"/>
    </location>
</feature>
<dbReference type="GO" id="GO:0050290">
    <property type="term" value="F:sphingomyelin phosphodiesterase D activity"/>
    <property type="evidence" value="ECO:0007669"/>
    <property type="project" value="InterPro"/>
</dbReference>
<dbReference type="OMA" id="THRFDYS"/>
<dbReference type="AlphaFoldDB" id="A0A0N4WLG8"/>
<organism evidence="6">
    <name type="scientific">Haemonchus placei</name>
    <name type="common">Barber's pole worm</name>
    <dbReference type="NCBI Taxonomy" id="6290"/>
    <lineage>
        <taxon>Eukaryota</taxon>
        <taxon>Metazoa</taxon>
        <taxon>Ecdysozoa</taxon>
        <taxon>Nematoda</taxon>
        <taxon>Chromadorea</taxon>
        <taxon>Rhabditida</taxon>
        <taxon>Rhabditina</taxon>
        <taxon>Rhabditomorpha</taxon>
        <taxon>Strongyloidea</taxon>
        <taxon>Trichostrongylidae</taxon>
        <taxon>Haemonchus</taxon>
    </lineage>
</organism>
<dbReference type="GO" id="GO:0006685">
    <property type="term" value="P:sphingomyelin catabolic process"/>
    <property type="evidence" value="ECO:0007669"/>
    <property type="project" value="TreeGrafter"/>
</dbReference>
<dbReference type="InterPro" id="IPR024129">
    <property type="entry name" value="Sphingomy_SMPD4"/>
</dbReference>
<keyword evidence="2 5" id="KW-0812">Transmembrane</keyword>
<dbReference type="PANTHER" id="PTHR12988:SF6">
    <property type="entry name" value="SPHINGOMYELIN PHOSPHODIESTERASE 4"/>
    <property type="match status" value="1"/>
</dbReference>
<evidence type="ECO:0000313" key="6">
    <source>
        <dbReference type="WBParaSite" id="HPLM_0001199301-mRNA-1"/>
    </source>
</evidence>
<dbReference type="GO" id="GO:0046475">
    <property type="term" value="P:glycerophospholipid catabolic process"/>
    <property type="evidence" value="ECO:0007669"/>
    <property type="project" value="TreeGrafter"/>
</dbReference>
<evidence type="ECO:0000256" key="1">
    <source>
        <dbReference type="ARBA" id="ARBA00004167"/>
    </source>
</evidence>
<dbReference type="Pfam" id="PF14724">
    <property type="entry name" value="mit_SMPDase"/>
    <property type="match status" value="1"/>
</dbReference>
<dbReference type="GO" id="GO:0016020">
    <property type="term" value="C:membrane"/>
    <property type="evidence" value="ECO:0007669"/>
    <property type="project" value="UniProtKB-SubCell"/>
</dbReference>
<keyword evidence="4 5" id="KW-0472">Membrane</keyword>
<dbReference type="PANTHER" id="PTHR12988">
    <property type="entry name" value="SPHINGOMYELIN PHOSPHODIESTERASE 4"/>
    <property type="match status" value="1"/>
</dbReference>
<evidence type="ECO:0000256" key="5">
    <source>
        <dbReference type="SAM" id="Phobius"/>
    </source>
</evidence>
<proteinExistence type="predicted"/>
<sequence length="511" mass="58316">LFQNRSIDLCGIMPPNGGLQVAQHPFHLVHEIIHCRSLFFETILEADDGLSNELWLAICQQADLSFQPTVQSADSVLMQTVSFYVTRLLPTEPTAPSVGRVPLVTEIGHRKHTPLDLFLPTSPVVIISESQEFFSSSLHPRHLTIFCNFVSILCTTSDFPSANRLMMLRYLLKQFHVFCLYDVADQDMLSSLHCRPPFSAHLYTFLYTFLEQCPTASIFKDFVQCWMTFCRPWRYADALLTLSSAEFLRGPWMPFIRVHEKFYRILLGKILRRVAVFDLNMESIKVIRAAVEFSWKEPMVSMLRVSSNFLIYSALPNRTPQLSETPKRAPTRLLPDHVRDPVTGLMYLTELGRRQVWSGERRFDFSMCSQLLPQWKSLAKPYEFPPLVVLLTKINEYLNRTALVSTIASEYSKDTVLGSIARTIMDPPCPNPSSPLASPVFSKTIKVTPPALRIRNFMLKYGTSFQILANYGVLLGLFIVFLFARYGIWALIPVLLTSFICAMFLLAAEDL</sequence>
<comment type="subcellular location">
    <subcellularLocation>
        <location evidence="1">Membrane</location>
        <topology evidence="1">Single-pass membrane protein</topology>
    </subcellularLocation>
</comment>
<dbReference type="GO" id="GO:0046513">
    <property type="term" value="P:ceramide biosynthetic process"/>
    <property type="evidence" value="ECO:0007669"/>
    <property type="project" value="TreeGrafter"/>
</dbReference>
<name>A0A0N4WLG8_HAEPC</name>
<feature type="transmembrane region" description="Helical" evidence="5">
    <location>
        <begin position="461"/>
        <end position="482"/>
    </location>
</feature>
<accession>A0A0N4WLG8</accession>
<keyword evidence="3 5" id="KW-1133">Transmembrane helix</keyword>
<dbReference type="WBParaSite" id="HPLM_0001199301-mRNA-1">
    <property type="protein sequence ID" value="HPLM_0001199301-mRNA-1"/>
    <property type="gene ID" value="HPLM_0001199301"/>
</dbReference>
<protein>
    <submittedName>
        <fullName evidence="6">Rab-GAP TBC domain-containing protein</fullName>
    </submittedName>
</protein>
<evidence type="ECO:0000256" key="4">
    <source>
        <dbReference type="ARBA" id="ARBA00023136"/>
    </source>
</evidence>